<sequence>MPPSGNRLSCAQIGRSQQSRQPQRQLPSLQRPRGRRIMRRHTRSFLTCTLLASLLLPVLAQANARLDSQRLNYDRALEAIDKEQWEQFRQLEPGLRDYVLYPYIRQAYLNQTFDSATDQDLADFVRDHSTLPFASRLKDRWLTRLARQGKWQQFDQQYQEADRNASLDCRRAMHQWDMGDQAGAMQQAQTLWTVGRSQPNACDPLFDRWRAAGGLNDDVVWQRIRLALLYRQDALARYLTKLMQDNQTLATLFVDTATQPTKLRDASAYRNLPPQRMTDIATVSLRRLGRDDASTALSLWPQYKDLPYAEEDRLAITRDIGVRLAKKVDPAALPFMAANDPQMKDDDVSEWRVRLALRTRQWDTASQLTAQLPPSLAGQSRWRYWRLRSAQLANNGVGELVSDYQALAQERDFYGFLAAERARQPYALNHQRASVPDAVMQSVQQDPGTLRAKEFLDRNEVINARREWYHAGDRFNREQLIAQAVLANQMAWYFPAIRGISQAQYWDDLDIRFPMAYQQSIKDQAQTRQINSTWVYAITRQESAFMADARSHAGAMGLMQLMPATARETARRYAIPYSGNQDALIPERNIALGAAYLSGLHRQFAGNRVLASAAYNAGPGRVRQWTRDMGSLPSDVWIEAIPFDETRKYVQSVLSYAVIYGEKLGIQQPVMEQHERYLEP</sequence>
<keyword evidence="2" id="KW-0732">Signal</keyword>
<proteinExistence type="inferred from homology"/>
<dbReference type="GO" id="GO:0042597">
    <property type="term" value="C:periplasmic space"/>
    <property type="evidence" value="ECO:0007669"/>
    <property type="project" value="InterPro"/>
</dbReference>
<dbReference type="Pfam" id="PF14718">
    <property type="entry name" value="SLT_L"/>
    <property type="match status" value="1"/>
</dbReference>
<evidence type="ECO:0000313" key="7">
    <source>
        <dbReference type="Proteomes" id="UP000242313"/>
    </source>
</evidence>
<accession>A0A2A3MHW7</accession>
<dbReference type="PANTHER" id="PTHR37423">
    <property type="entry name" value="SOLUBLE LYTIC MUREIN TRANSGLYCOSYLASE-RELATED"/>
    <property type="match status" value="1"/>
</dbReference>
<name>A0A2A3MHW7_9PSED</name>
<dbReference type="SUPFAM" id="SSF48435">
    <property type="entry name" value="Bacterial muramidases"/>
    <property type="match status" value="1"/>
</dbReference>
<dbReference type="Gene3D" id="1.10.530.10">
    <property type="match status" value="1"/>
</dbReference>
<dbReference type="InterPro" id="IPR008258">
    <property type="entry name" value="Transglycosylase_SLT_dom_1"/>
</dbReference>
<feature type="compositionally biased region" description="Low complexity" evidence="3">
    <location>
        <begin position="14"/>
        <end position="31"/>
    </location>
</feature>
<dbReference type="InterPro" id="IPR000189">
    <property type="entry name" value="Transglyc_AS"/>
</dbReference>
<dbReference type="SUPFAM" id="SSF53955">
    <property type="entry name" value="Lysozyme-like"/>
    <property type="match status" value="1"/>
</dbReference>
<feature type="domain" description="Lytic transglycosylase superhelical linker" evidence="5">
    <location>
        <begin position="443"/>
        <end position="509"/>
    </location>
</feature>
<dbReference type="Proteomes" id="UP000242313">
    <property type="component" value="Unassembled WGS sequence"/>
</dbReference>
<dbReference type="Pfam" id="PF00760">
    <property type="entry name" value="Cucumo_coat"/>
    <property type="match status" value="1"/>
</dbReference>
<dbReference type="GO" id="GO:0004553">
    <property type="term" value="F:hydrolase activity, hydrolyzing O-glycosyl compounds"/>
    <property type="evidence" value="ECO:0007669"/>
    <property type="project" value="InterPro"/>
</dbReference>
<evidence type="ECO:0000259" key="5">
    <source>
        <dbReference type="Pfam" id="PF14718"/>
    </source>
</evidence>
<dbReference type="InterPro" id="IPR012289">
    <property type="entry name" value="Lytic_TGlycosylase_superhlx_L"/>
</dbReference>
<gene>
    <name evidence="6" type="ORF">CNQ84_09425</name>
</gene>
<dbReference type="Gene3D" id="1.25.20.10">
    <property type="entry name" value="Bacterial muramidases"/>
    <property type="match status" value="1"/>
</dbReference>
<evidence type="ECO:0000256" key="1">
    <source>
        <dbReference type="ARBA" id="ARBA00007734"/>
    </source>
</evidence>
<reference evidence="6 7" key="1">
    <citation type="submission" date="2017-09" db="EMBL/GenBank/DDBJ databases">
        <title>Pseudomonas abyssi sp. nov. isolated from Abyssopelagic Water.</title>
        <authorList>
            <person name="Wei Y."/>
        </authorList>
    </citation>
    <scope>NUCLEOTIDE SEQUENCE [LARGE SCALE GENOMIC DNA]</scope>
    <source>
        <strain evidence="6 7">MT5</strain>
    </source>
</reference>
<evidence type="ECO:0000256" key="2">
    <source>
        <dbReference type="ARBA" id="ARBA00022729"/>
    </source>
</evidence>
<dbReference type="PANTHER" id="PTHR37423:SF5">
    <property type="entry name" value="SOLUBLE LYTIC MUREIN TRANSGLYCOSYLASE"/>
    <property type="match status" value="1"/>
</dbReference>
<dbReference type="GO" id="GO:0016020">
    <property type="term" value="C:membrane"/>
    <property type="evidence" value="ECO:0007669"/>
    <property type="project" value="InterPro"/>
</dbReference>
<dbReference type="InterPro" id="IPR037061">
    <property type="entry name" value="Lytic_TGlycoase_superhlx_L_sf"/>
</dbReference>
<dbReference type="EMBL" id="NTMR01000011">
    <property type="protein sequence ID" value="PBK04327.1"/>
    <property type="molecule type" value="Genomic_DNA"/>
</dbReference>
<comment type="similarity">
    <text evidence="1">Belongs to the transglycosylase Slt family.</text>
</comment>
<organism evidence="6 7">
    <name type="scientific">Pseudomonas abyssi</name>
    <dbReference type="NCBI Taxonomy" id="170540"/>
    <lineage>
        <taxon>Bacteria</taxon>
        <taxon>Pseudomonadati</taxon>
        <taxon>Pseudomonadota</taxon>
        <taxon>Gammaproteobacteria</taxon>
        <taxon>Pseudomonadales</taxon>
        <taxon>Pseudomonadaceae</taxon>
        <taxon>Pseudomonas</taxon>
    </lineage>
</organism>
<dbReference type="InterPro" id="IPR008939">
    <property type="entry name" value="Lytic_TGlycosylase_superhlx_U"/>
</dbReference>
<dbReference type="GO" id="GO:0008933">
    <property type="term" value="F:peptidoglycan lytic transglycosylase activity"/>
    <property type="evidence" value="ECO:0007669"/>
    <property type="project" value="InterPro"/>
</dbReference>
<dbReference type="PROSITE" id="PS00922">
    <property type="entry name" value="TRANSGLYCOSYLASE"/>
    <property type="match status" value="1"/>
</dbReference>
<evidence type="ECO:0000256" key="3">
    <source>
        <dbReference type="SAM" id="MobiDB-lite"/>
    </source>
</evidence>
<protein>
    <submittedName>
        <fullName evidence="6">Lytic murein transglycosylase</fullName>
    </submittedName>
</protein>
<evidence type="ECO:0000313" key="6">
    <source>
        <dbReference type="EMBL" id="PBK04327.1"/>
    </source>
</evidence>
<dbReference type="AlphaFoldDB" id="A0A2A3MHW7"/>
<dbReference type="InterPro" id="IPR023346">
    <property type="entry name" value="Lysozyme-like_dom_sf"/>
</dbReference>
<dbReference type="Gene3D" id="1.10.1240.20">
    <property type="entry name" value="Lytic transglycosylase, superhelical linker domain"/>
    <property type="match status" value="1"/>
</dbReference>
<comment type="caution">
    <text evidence="6">The sequence shown here is derived from an EMBL/GenBank/DDBJ whole genome shotgun (WGS) entry which is preliminary data.</text>
</comment>
<dbReference type="CDD" id="cd13401">
    <property type="entry name" value="Slt70-like"/>
    <property type="match status" value="1"/>
</dbReference>
<evidence type="ECO:0000259" key="4">
    <source>
        <dbReference type="Pfam" id="PF01464"/>
    </source>
</evidence>
<feature type="domain" description="Transglycosylase SLT" evidence="4">
    <location>
        <begin position="521"/>
        <end position="633"/>
    </location>
</feature>
<feature type="region of interest" description="Disordered" evidence="3">
    <location>
        <begin position="1"/>
        <end position="34"/>
    </location>
</feature>
<dbReference type="Pfam" id="PF01464">
    <property type="entry name" value="SLT"/>
    <property type="match status" value="1"/>
</dbReference>
<keyword evidence="7" id="KW-1185">Reference proteome</keyword>
<dbReference type="GO" id="GO:0000270">
    <property type="term" value="P:peptidoglycan metabolic process"/>
    <property type="evidence" value="ECO:0007669"/>
    <property type="project" value="InterPro"/>
</dbReference>